<keyword evidence="10" id="KW-1185">Reference proteome</keyword>
<evidence type="ECO:0000256" key="5">
    <source>
        <dbReference type="ARBA" id="ARBA00055538"/>
    </source>
</evidence>
<dbReference type="NCBIfam" id="TIGR01728">
    <property type="entry name" value="SsuA_fam"/>
    <property type="match status" value="1"/>
</dbReference>
<organism evidence="8 10">
    <name type="scientific">Roseomonas mucosa</name>
    <dbReference type="NCBI Taxonomy" id="207340"/>
    <lineage>
        <taxon>Bacteria</taxon>
        <taxon>Pseudomonadati</taxon>
        <taxon>Pseudomonadota</taxon>
        <taxon>Alphaproteobacteria</taxon>
        <taxon>Acetobacterales</taxon>
        <taxon>Roseomonadaceae</taxon>
        <taxon>Roseomonas</taxon>
    </lineage>
</organism>
<dbReference type="GO" id="GO:0042597">
    <property type="term" value="C:periplasmic space"/>
    <property type="evidence" value="ECO:0007669"/>
    <property type="project" value="UniProtKB-SubCell"/>
</dbReference>
<comment type="similarity">
    <text evidence="2">Belongs to the bacterial solute-binding protein SsuA/TauA family.</text>
</comment>
<dbReference type="Pfam" id="PF09084">
    <property type="entry name" value="NMT1"/>
    <property type="match status" value="1"/>
</dbReference>
<reference evidence="8 10" key="1">
    <citation type="submission" date="2016-12" db="EMBL/GenBank/DDBJ databases">
        <title>Draft genome sequence of Roseomonas mucosa strain AU37, isolated from a peripheral intravenous catheter.</title>
        <authorList>
            <person name="Choudhury M.A."/>
            <person name="Sidjabat H.E."/>
            <person name="Wailan A.M."/>
            <person name="Zhang L."/>
            <person name="Marsh N.M."/>
            <person name="Rickard C.M."/>
            <person name="Davies M."/>
            <person name="Mcmillan D.J."/>
        </authorList>
    </citation>
    <scope>NUCLEOTIDE SEQUENCE [LARGE SCALE GENOMIC DNA]</scope>
    <source>
        <strain evidence="8 10">SAVE376</strain>
    </source>
</reference>
<dbReference type="EMBL" id="UGVN01000002">
    <property type="protein sequence ID" value="SUE95083.1"/>
    <property type="molecule type" value="Genomic_DNA"/>
</dbReference>
<dbReference type="SUPFAM" id="SSF53850">
    <property type="entry name" value="Periplasmic binding protein-like II"/>
    <property type="match status" value="1"/>
</dbReference>
<dbReference type="STRING" id="207340.APZ41_019845"/>
<evidence type="ECO:0000313" key="10">
    <source>
        <dbReference type="Proteomes" id="UP000054844"/>
    </source>
</evidence>
<keyword evidence="3" id="KW-0813">Transport</keyword>
<evidence type="ECO:0000313" key="9">
    <source>
        <dbReference type="EMBL" id="SUE95083.1"/>
    </source>
</evidence>
<dbReference type="Gene3D" id="3.40.190.10">
    <property type="entry name" value="Periplasmic binding protein-like II"/>
    <property type="match status" value="2"/>
</dbReference>
<dbReference type="GO" id="GO:0016020">
    <property type="term" value="C:membrane"/>
    <property type="evidence" value="ECO:0007669"/>
    <property type="project" value="InterPro"/>
</dbReference>
<dbReference type="Proteomes" id="UP000254919">
    <property type="component" value="Unassembled WGS sequence"/>
</dbReference>
<dbReference type="InterPro" id="IPR010067">
    <property type="entry name" value="ABC_SsuA_sub-bd"/>
</dbReference>
<evidence type="ECO:0000259" key="7">
    <source>
        <dbReference type="SMART" id="SM00062"/>
    </source>
</evidence>
<protein>
    <recommendedName>
        <fullName evidence="6">Putative aliphatic sulfonates-binding protein</fullName>
    </recommendedName>
</protein>
<dbReference type="EMBL" id="LLWF02000120">
    <property type="protein sequence ID" value="ONH81431.1"/>
    <property type="molecule type" value="Genomic_DNA"/>
</dbReference>
<reference evidence="9 11" key="2">
    <citation type="submission" date="2018-06" db="EMBL/GenBank/DDBJ databases">
        <authorList>
            <consortium name="Pathogen Informatics"/>
            <person name="Doyle S."/>
        </authorList>
    </citation>
    <scope>NUCLEOTIDE SEQUENCE [LARGE SCALE GENOMIC DNA]</scope>
    <source>
        <strain evidence="9 11">NCTC13291</strain>
    </source>
</reference>
<evidence type="ECO:0000256" key="4">
    <source>
        <dbReference type="ARBA" id="ARBA00022729"/>
    </source>
</evidence>
<comment type="function">
    <text evidence="5">Part of a binding-protein-dependent transport system for aliphatic sulfonates. Putative binding protein.</text>
</comment>
<accession>A0A1S8CZR3</accession>
<comment type="subcellular location">
    <subcellularLocation>
        <location evidence="1">Periplasm</location>
    </subcellularLocation>
</comment>
<gene>
    <name evidence="9" type="primary">ssuA_5</name>
    <name evidence="8" type="ORF">APZ41_019845</name>
    <name evidence="9" type="ORF">NCTC13291_03966</name>
</gene>
<keyword evidence="4" id="KW-0732">Signal</keyword>
<dbReference type="PANTHER" id="PTHR30024:SF42">
    <property type="entry name" value="ALIPHATIC SULFONATES-BINDING PROTEIN-RELATED"/>
    <property type="match status" value="1"/>
</dbReference>
<evidence type="ECO:0000313" key="8">
    <source>
        <dbReference type="EMBL" id="ONH81431.1"/>
    </source>
</evidence>
<dbReference type="AlphaFoldDB" id="A0A1S8CZR3"/>
<dbReference type="PANTHER" id="PTHR30024">
    <property type="entry name" value="ALIPHATIC SULFONATES-BINDING PROTEIN-RELATED"/>
    <property type="match status" value="1"/>
</dbReference>
<dbReference type="InterPro" id="IPR001638">
    <property type="entry name" value="Solute-binding_3/MltF_N"/>
</dbReference>
<dbReference type="Proteomes" id="UP000054844">
    <property type="component" value="Unassembled WGS sequence"/>
</dbReference>
<evidence type="ECO:0000256" key="1">
    <source>
        <dbReference type="ARBA" id="ARBA00004418"/>
    </source>
</evidence>
<dbReference type="OrthoDB" id="7374754at2"/>
<feature type="domain" description="Solute-binding protein family 3/N-terminal" evidence="7">
    <location>
        <begin position="44"/>
        <end position="256"/>
    </location>
</feature>
<evidence type="ECO:0000313" key="11">
    <source>
        <dbReference type="Proteomes" id="UP000254919"/>
    </source>
</evidence>
<evidence type="ECO:0000256" key="2">
    <source>
        <dbReference type="ARBA" id="ARBA00010742"/>
    </source>
</evidence>
<proteinExistence type="inferred from homology"/>
<name>A0A1S8CZR3_9PROT</name>
<dbReference type="GO" id="GO:0042626">
    <property type="term" value="F:ATPase-coupled transmembrane transporter activity"/>
    <property type="evidence" value="ECO:0007669"/>
    <property type="project" value="InterPro"/>
</dbReference>
<evidence type="ECO:0000256" key="3">
    <source>
        <dbReference type="ARBA" id="ARBA00022448"/>
    </source>
</evidence>
<dbReference type="FunFam" id="3.40.190.10:FF:000050">
    <property type="entry name" value="Sulfonate ABC transporter substrate-binding protein"/>
    <property type="match status" value="1"/>
</dbReference>
<dbReference type="SMART" id="SM00062">
    <property type="entry name" value="PBPb"/>
    <property type="match status" value="1"/>
</dbReference>
<evidence type="ECO:0000256" key="6">
    <source>
        <dbReference type="ARBA" id="ARBA00070228"/>
    </source>
</evidence>
<dbReference type="InterPro" id="IPR015168">
    <property type="entry name" value="SsuA/THI5"/>
</dbReference>
<sequence>MLNLKWETDVTSRLSRRRFGLALAIPALTAPAFMGRSRAHAASPVRIGYQKNGSLVILRQQRRLEALGIPAEWIEFPSGPPMLEALNADAVDFGATGDTPPIFAQAAGADLLYAGGQPVSGRNAAILVRKDVPIHKLGDLRGKRLAFTKGSSAHNFVVRALASASLGPGDVQAVQLQPSDAAAAFRQGSIDAWAIWDPFFAIAQQEPGTRVLTTAENIAPSNSFFLASRNFAERDADRLLTLLGAINEAADWADRNPDDLARIMAEVTGVPLAVQRVAAARGVYAVQAVDDAIVAQQQAIADSFATLRIIPRRIDIRAAVWTPPRQIAGARP</sequence>